<reference evidence="4" key="1">
    <citation type="journal article" date="2019" name="Nat. Commun.">
        <title>Expansion of phycobilisome linker gene families in mesophilic red algae.</title>
        <authorList>
            <person name="Lee J."/>
            <person name="Kim D."/>
            <person name="Bhattacharya D."/>
            <person name="Yoon H.S."/>
        </authorList>
    </citation>
    <scope>NUCLEOTIDE SEQUENCE [LARGE SCALE GENOMIC DNA]</scope>
    <source>
        <strain evidence="4">CCMP 1328</strain>
    </source>
</reference>
<evidence type="ECO:0000256" key="2">
    <source>
        <dbReference type="SAM" id="MobiDB-lite"/>
    </source>
</evidence>
<evidence type="ECO:0000313" key="3">
    <source>
        <dbReference type="EMBL" id="KAA8497771.1"/>
    </source>
</evidence>
<evidence type="ECO:0000256" key="1">
    <source>
        <dbReference type="ARBA" id="ARBA00010574"/>
    </source>
</evidence>
<proteinExistence type="inferred from homology"/>
<dbReference type="NCBIfam" id="TIGR00090">
    <property type="entry name" value="rsfS_iojap_ybeB"/>
    <property type="match status" value="1"/>
</dbReference>
<dbReference type="PANTHER" id="PTHR21043:SF0">
    <property type="entry name" value="MITOCHONDRIAL ASSEMBLY OF RIBOSOMAL LARGE SUBUNIT PROTEIN 1"/>
    <property type="match status" value="1"/>
</dbReference>
<evidence type="ECO:0000313" key="4">
    <source>
        <dbReference type="Proteomes" id="UP000324585"/>
    </source>
</evidence>
<keyword evidence="4" id="KW-1185">Reference proteome</keyword>
<accession>A0A5J4Z1Q0</accession>
<dbReference type="GO" id="GO:0090071">
    <property type="term" value="P:negative regulation of ribosome biogenesis"/>
    <property type="evidence" value="ECO:0007669"/>
    <property type="project" value="TreeGrafter"/>
</dbReference>
<name>A0A5J4Z1Q0_PORPP</name>
<dbReference type="Proteomes" id="UP000324585">
    <property type="component" value="Unassembled WGS sequence"/>
</dbReference>
<dbReference type="AlphaFoldDB" id="A0A5J4Z1Q0"/>
<dbReference type="Gene3D" id="3.30.460.10">
    <property type="entry name" value="Beta Polymerase, domain 2"/>
    <property type="match status" value="1"/>
</dbReference>
<dbReference type="Pfam" id="PF02410">
    <property type="entry name" value="RsfS"/>
    <property type="match status" value="1"/>
</dbReference>
<dbReference type="GO" id="GO:0043023">
    <property type="term" value="F:ribosomal large subunit binding"/>
    <property type="evidence" value="ECO:0007669"/>
    <property type="project" value="TreeGrafter"/>
</dbReference>
<dbReference type="OrthoDB" id="21330at2759"/>
<protein>
    <submittedName>
        <fullName evidence="3">Ribosomal silencing factor RsfS</fullName>
    </submittedName>
</protein>
<gene>
    <name evidence="3" type="ORF">FVE85_5356</name>
</gene>
<dbReference type="InterPro" id="IPR043519">
    <property type="entry name" value="NT_sf"/>
</dbReference>
<dbReference type="GO" id="GO:0017148">
    <property type="term" value="P:negative regulation of translation"/>
    <property type="evidence" value="ECO:0007669"/>
    <property type="project" value="TreeGrafter"/>
</dbReference>
<dbReference type="PANTHER" id="PTHR21043">
    <property type="entry name" value="IOJAP SUPERFAMILY ORTHOLOG"/>
    <property type="match status" value="1"/>
</dbReference>
<sequence length="313" mass="34632">MRQSSALNLLATRRMAAVPPDPLCVRPRRACTNGSTRQVGQETRKRGSRYLLRDKRGDLVAVDCVAAVEMEHAFVGVAPRAGARAQDAVAAAAMCRRGARAVAPRGRLARNVKALRHRRAQANSMTVVSCSDEEWAPVQSSNPLEDERVGLTDVSEEDDADILKFAIACAKAGDERKASDIVAMRVSHLTVITSFFVFMSANSPPQLRAIANNVEGCLAKEFKLNPRRVSGTHESGWMLLDYGDLMVHVFDRESRKFYDVESRWAAGERIDLSEHLLPGSTLPFSSSARSMPLRDESKPEDWERASPLDQDWL</sequence>
<dbReference type="InterPro" id="IPR004394">
    <property type="entry name" value="Iojap/RsfS/C7orf30"/>
</dbReference>
<organism evidence="3 4">
    <name type="scientific">Porphyridium purpureum</name>
    <name type="common">Red alga</name>
    <name type="synonym">Porphyridium cruentum</name>
    <dbReference type="NCBI Taxonomy" id="35688"/>
    <lineage>
        <taxon>Eukaryota</taxon>
        <taxon>Rhodophyta</taxon>
        <taxon>Bangiophyceae</taxon>
        <taxon>Porphyridiales</taxon>
        <taxon>Porphyridiaceae</taxon>
        <taxon>Porphyridium</taxon>
    </lineage>
</organism>
<dbReference type="SUPFAM" id="SSF81301">
    <property type="entry name" value="Nucleotidyltransferase"/>
    <property type="match status" value="1"/>
</dbReference>
<comment type="caution">
    <text evidence="3">The sequence shown here is derived from an EMBL/GenBank/DDBJ whole genome shotgun (WGS) entry which is preliminary data.</text>
</comment>
<feature type="region of interest" description="Disordered" evidence="2">
    <location>
        <begin position="283"/>
        <end position="313"/>
    </location>
</feature>
<feature type="compositionally biased region" description="Basic and acidic residues" evidence="2">
    <location>
        <begin position="292"/>
        <end position="306"/>
    </location>
</feature>
<comment type="similarity">
    <text evidence="1">Belongs to the Iojap/RsfS family.</text>
</comment>
<dbReference type="EMBL" id="VRMN01000001">
    <property type="protein sequence ID" value="KAA8497771.1"/>
    <property type="molecule type" value="Genomic_DNA"/>
</dbReference>
<dbReference type="HAMAP" id="MF_01477">
    <property type="entry name" value="Iojap_RsfS"/>
    <property type="match status" value="1"/>
</dbReference>